<dbReference type="Pfam" id="PF01797">
    <property type="entry name" value="Y1_Tnp"/>
    <property type="match status" value="1"/>
</dbReference>
<comment type="caution">
    <text evidence="2">The sequence shown here is derived from an EMBL/GenBank/DDBJ whole genome shotgun (WGS) entry which is preliminary data.</text>
</comment>
<dbReference type="EMBL" id="MFJZ01000062">
    <property type="protein sequence ID" value="OGG28994.1"/>
    <property type="molecule type" value="Genomic_DNA"/>
</dbReference>
<dbReference type="Gene3D" id="3.30.70.1290">
    <property type="entry name" value="Transposase IS200-like"/>
    <property type="match status" value="1"/>
</dbReference>
<evidence type="ECO:0000313" key="2">
    <source>
        <dbReference type="EMBL" id="OGG28994.1"/>
    </source>
</evidence>
<dbReference type="GO" id="GO:0004803">
    <property type="term" value="F:transposase activity"/>
    <property type="evidence" value="ECO:0007669"/>
    <property type="project" value="InterPro"/>
</dbReference>
<dbReference type="SMART" id="SM01321">
    <property type="entry name" value="Y1_Tnp"/>
    <property type="match status" value="1"/>
</dbReference>
<feature type="domain" description="Transposase IS200-like" evidence="1">
    <location>
        <begin position="9"/>
        <end position="153"/>
    </location>
</feature>
<evidence type="ECO:0000313" key="3">
    <source>
        <dbReference type="Proteomes" id="UP000176409"/>
    </source>
</evidence>
<dbReference type="GO" id="GO:0003677">
    <property type="term" value="F:DNA binding"/>
    <property type="evidence" value="ECO:0007669"/>
    <property type="project" value="InterPro"/>
</dbReference>
<accession>A0A1F6AWC0</accession>
<gene>
    <name evidence="2" type="ORF">A2973_04265</name>
</gene>
<dbReference type="Proteomes" id="UP000176409">
    <property type="component" value="Unassembled WGS sequence"/>
</dbReference>
<organism evidence="2 3">
    <name type="scientific">Candidatus Gottesmanbacteria bacterium RIFCSPLOWO2_01_FULL_49_10</name>
    <dbReference type="NCBI Taxonomy" id="1798396"/>
    <lineage>
        <taxon>Bacteria</taxon>
        <taxon>Candidatus Gottesmaniibacteriota</taxon>
    </lineage>
</organism>
<proteinExistence type="predicted"/>
<dbReference type="InterPro" id="IPR002686">
    <property type="entry name" value="Transposase_17"/>
</dbReference>
<protein>
    <recommendedName>
        <fullName evidence="1">Transposase IS200-like domain-containing protein</fullName>
    </recommendedName>
</protein>
<name>A0A1F6AWC0_9BACT</name>
<reference evidence="2 3" key="1">
    <citation type="journal article" date="2016" name="Nat. Commun.">
        <title>Thousands of microbial genomes shed light on interconnected biogeochemical processes in an aquifer system.</title>
        <authorList>
            <person name="Anantharaman K."/>
            <person name="Brown C.T."/>
            <person name="Hug L.A."/>
            <person name="Sharon I."/>
            <person name="Castelle C.J."/>
            <person name="Probst A.J."/>
            <person name="Thomas B.C."/>
            <person name="Singh A."/>
            <person name="Wilkins M.J."/>
            <person name="Karaoz U."/>
            <person name="Brodie E.L."/>
            <person name="Williams K.H."/>
            <person name="Hubbard S.S."/>
            <person name="Banfield J.F."/>
        </authorList>
    </citation>
    <scope>NUCLEOTIDE SEQUENCE [LARGE SCALE GENOMIC DNA]</scope>
</reference>
<dbReference type="STRING" id="1798396.A2973_04265"/>
<dbReference type="SUPFAM" id="SSF143422">
    <property type="entry name" value="Transposase IS200-like"/>
    <property type="match status" value="1"/>
</dbReference>
<dbReference type="InterPro" id="IPR036515">
    <property type="entry name" value="Transposase_17_sf"/>
</dbReference>
<dbReference type="PANTHER" id="PTHR34322:SF2">
    <property type="entry name" value="TRANSPOSASE IS200-LIKE DOMAIN-CONTAINING PROTEIN"/>
    <property type="match status" value="1"/>
</dbReference>
<sequence>MPGRDIPLVTDEIYHVFNRGIARQPIFLTKRDYERFMEILRYYLPVKPPIRYSKFLMLTIEQRRQFFSHTHNDLPPAVTCIAYCLMPNHFHLLLRQEIDGGISKYLANISNSYTRYVNTKMKRQGPLLQGKFKAVRIENNEQLLHVARYIHLNPYSNALVESIDKLLSYPYSSLPLYSQTQKNSWFEKDLLLSQFKTHSDFVFFTNNQADYQKNLEAIKHLALDHKN</sequence>
<dbReference type="GO" id="GO:0006313">
    <property type="term" value="P:DNA transposition"/>
    <property type="evidence" value="ECO:0007669"/>
    <property type="project" value="InterPro"/>
</dbReference>
<dbReference type="AlphaFoldDB" id="A0A1F6AWC0"/>
<dbReference type="PANTHER" id="PTHR34322">
    <property type="entry name" value="TRANSPOSASE, Y1_TNP DOMAIN-CONTAINING"/>
    <property type="match status" value="1"/>
</dbReference>
<evidence type="ECO:0000259" key="1">
    <source>
        <dbReference type="SMART" id="SM01321"/>
    </source>
</evidence>